<feature type="compositionally biased region" description="Low complexity" evidence="1">
    <location>
        <begin position="158"/>
        <end position="177"/>
    </location>
</feature>
<accession>A0AAE1K8J1</accession>
<gene>
    <name evidence="2" type="ORF">Pcinc_028684</name>
</gene>
<sequence length="338" mass="36534">MTALITELRAGEGYVMTRISGGVIYFQLIQHTLVAGTSRRSATAVTFNSSRRTLHLIWEAVLDTNCRFAQQHTPPPRVQFARIGFSDNTHAAENDNTRRPLTHNTRAIKRHQGPEPRVRELVERTEVAAPVAAGVCSRLPLLCRTPPPPTPPPPPCLPHSSFSSPSSPTTATTLLPYLSPPPPPPPPPLPPPPPPPPYTCLTLLPPSSSYPTNVTLSASLFFLLLHHHHSPCMPPLHTTTSITPSAPSTPHPLLPSQHWRPHLPTSTLPLPALPLSFLVSTFLPSNLPSSLLQIPSSLSSFSSPPPLLVIIPSPSLLPSPPHLPLPSPPLLPPFPLPY</sequence>
<dbReference type="Proteomes" id="UP001286313">
    <property type="component" value="Unassembled WGS sequence"/>
</dbReference>
<dbReference type="AlphaFoldDB" id="A0AAE1K8J1"/>
<keyword evidence="3" id="KW-1185">Reference proteome</keyword>
<dbReference type="EMBL" id="JAWQEG010003532">
    <property type="protein sequence ID" value="KAK3865733.1"/>
    <property type="molecule type" value="Genomic_DNA"/>
</dbReference>
<feature type="compositionally biased region" description="Pro residues" evidence="1">
    <location>
        <begin position="178"/>
        <end position="194"/>
    </location>
</feature>
<protein>
    <submittedName>
        <fullName evidence="2">Uncharacterized protein</fullName>
    </submittedName>
</protein>
<evidence type="ECO:0000256" key="1">
    <source>
        <dbReference type="SAM" id="MobiDB-lite"/>
    </source>
</evidence>
<organism evidence="2 3">
    <name type="scientific">Petrolisthes cinctipes</name>
    <name type="common">Flat porcelain crab</name>
    <dbReference type="NCBI Taxonomy" id="88211"/>
    <lineage>
        <taxon>Eukaryota</taxon>
        <taxon>Metazoa</taxon>
        <taxon>Ecdysozoa</taxon>
        <taxon>Arthropoda</taxon>
        <taxon>Crustacea</taxon>
        <taxon>Multicrustacea</taxon>
        <taxon>Malacostraca</taxon>
        <taxon>Eumalacostraca</taxon>
        <taxon>Eucarida</taxon>
        <taxon>Decapoda</taxon>
        <taxon>Pleocyemata</taxon>
        <taxon>Anomura</taxon>
        <taxon>Galatheoidea</taxon>
        <taxon>Porcellanidae</taxon>
        <taxon>Petrolisthes</taxon>
    </lineage>
</organism>
<feature type="region of interest" description="Disordered" evidence="1">
    <location>
        <begin position="151"/>
        <end position="194"/>
    </location>
</feature>
<proteinExistence type="predicted"/>
<comment type="caution">
    <text evidence="2">The sequence shown here is derived from an EMBL/GenBank/DDBJ whole genome shotgun (WGS) entry which is preliminary data.</text>
</comment>
<reference evidence="2" key="1">
    <citation type="submission" date="2023-10" db="EMBL/GenBank/DDBJ databases">
        <title>Genome assemblies of two species of porcelain crab, Petrolisthes cinctipes and Petrolisthes manimaculis (Anomura: Porcellanidae).</title>
        <authorList>
            <person name="Angst P."/>
        </authorList>
    </citation>
    <scope>NUCLEOTIDE SEQUENCE</scope>
    <source>
        <strain evidence="2">PB745_01</strain>
        <tissue evidence="2">Gill</tissue>
    </source>
</reference>
<evidence type="ECO:0000313" key="3">
    <source>
        <dbReference type="Proteomes" id="UP001286313"/>
    </source>
</evidence>
<evidence type="ECO:0000313" key="2">
    <source>
        <dbReference type="EMBL" id="KAK3865733.1"/>
    </source>
</evidence>
<name>A0AAE1K8J1_PETCI</name>